<accession>A0A9P6J7I0</accession>
<comment type="subcellular location">
    <subcellularLocation>
        <location evidence="1">Nucleus</location>
    </subcellularLocation>
</comment>
<organism evidence="6 7">
    <name type="scientific">Mortierella alpina</name>
    <name type="common">Oleaginous fungus</name>
    <name type="synonym">Mortierella renispora</name>
    <dbReference type="NCBI Taxonomy" id="64518"/>
    <lineage>
        <taxon>Eukaryota</taxon>
        <taxon>Fungi</taxon>
        <taxon>Fungi incertae sedis</taxon>
        <taxon>Mucoromycota</taxon>
        <taxon>Mortierellomycotina</taxon>
        <taxon>Mortierellomycetes</taxon>
        <taxon>Mortierellales</taxon>
        <taxon>Mortierellaceae</taxon>
        <taxon>Mortierella</taxon>
    </lineage>
</organism>
<dbReference type="Pfam" id="PF01778">
    <property type="entry name" value="Ribosomal_L28e"/>
    <property type="match status" value="1"/>
</dbReference>
<evidence type="ECO:0000313" key="7">
    <source>
        <dbReference type="Proteomes" id="UP000738359"/>
    </source>
</evidence>
<evidence type="ECO:0000313" key="6">
    <source>
        <dbReference type="EMBL" id="KAF9964055.1"/>
    </source>
</evidence>
<protein>
    <recommendedName>
        <fullName evidence="5">Ribosomal eL28/Mak16 domain-containing protein</fullName>
    </recommendedName>
</protein>
<dbReference type="GO" id="GO:0000460">
    <property type="term" value="P:maturation of 5.8S rRNA"/>
    <property type="evidence" value="ECO:0007669"/>
    <property type="project" value="TreeGrafter"/>
</dbReference>
<name>A0A9P6J7I0_MORAP</name>
<dbReference type="FunFam" id="3.30.390.110:FF:000001">
    <property type="entry name" value="Protein MAK16 homolog"/>
    <property type="match status" value="1"/>
</dbReference>
<proteinExistence type="inferred from homology"/>
<evidence type="ECO:0000256" key="1">
    <source>
        <dbReference type="ARBA" id="ARBA00004123"/>
    </source>
</evidence>
<dbReference type="Pfam" id="PF04874">
    <property type="entry name" value="Mak16"/>
    <property type="match status" value="1"/>
</dbReference>
<dbReference type="EMBL" id="JAAAHY010000412">
    <property type="protein sequence ID" value="KAF9964055.1"/>
    <property type="molecule type" value="Genomic_DNA"/>
</dbReference>
<gene>
    <name evidence="6" type="ORF">BGZ70_006998</name>
</gene>
<dbReference type="InterPro" id="IPR029004">
    <property type="entry name" value="Ribosomal_eL28/Mak16"/>
</dbReference>
<dbReference type="PANTHER" id="PTHR23405">
    <property type="entry name" value="MAINTENANCE OF KILLER 16 MAK16 PROTEIN-RELATED"/>
    <property type="match status" value="1"/>
</dbReference>
<evidence type="ECO:0000256" key="2">
    <source>
        <dbReference type="ARBA" id="ARBA00005514"/>
    </source>
</evidence>
<evidence type="ECO:0000256" key="4">
    <source>
        <dbReference type="SAM" id="MobiDB-lite"/>
    </source>
</evidence>
<reference evidence="6" key="1">
    <citation type="journal article" date="2020" name="Fungal Divers.">
        <title>Resolving the Mortierellaceae phylogeny through synthesis of multi-gene phylogenetics and phylogenomics.</title>
        <authorList>
            <person name="Vandepol N."/>
            <person name="Liber J."/>
            <person name="Desiro A."/>
            <person name="Na H."/>
            <person name="Kennedy M."/>
            <person name="Barry K."/>
            <person name="Grigoriev I.V."/>
            <person name="Miller A.N."/>
            <person name="O'Donnell K."/>
            <person name="Stajich J.E."/>
            <person name="Bonito G."/>
        </authorList>
    </citation>
    <scope>NUCLEOTIDE SEQUENCE</scope>
    <source>
        <strain evidence="6">CK1249</strain>
    </source>
</reference>
<dbReference type="InterPro" id="IPR006958">
    <property type="entry name" value="Mak16"/>
</dbReference>
<dbReference type="GO" id="GO:0030687">
    <property type="term" value="C:preribosome, large subunit precursor"/>
    <property type="evidence" value="ECO:0007669"/>
    <property type="project" value="TreeGrafter"/>
</dbReference>
<dbReference type="GO" id="GO:0000470">
    <property type="term" value="P:maturation of LSU-rRNA"/>
    <property type="evidence" value="ECO:0007669"/>
    <property type="project" value="TreeGrafter"/>
</dbReference>
<evidence type="ECO:0000256" key="3">
    <source>
        <dbReference type="ARBA" id="ARBA00023242"/>
    </source>
</evidence>
<feature type="region of interest" description="Disordered" evidence="4">
    <location>
        <begin position="250"/>
        <end position="310"/>
    </location>
</feature>
<dbReference type="AlphaFoldDB" id="A0A9P6J7I0"/>
<feature type="domain" description="Ribosomal eL28/Mak16" evidence="5">
    <location>
        <begin position="78"/>
        <end position="173"/>
    </location>
</feature>
<dbReference type="PANTHER" id="PTHR23405:SF4">
    <property type="entry name" value="PROTEIN MAK16 HOMOLOG"/>
    <property type="match status" value="1"/>
</dbReference>
<comment type="caution">
    <text evidence="6">The sequence shown here is derived from an EMBL/GenBank/DDBJ whole genome shotgun (WGS) entry which is preliminary data.</text>
</comment>
<sequence length="325" mass="37741">MILTTSHGHLVLQLSGRLSTSSSVLTKSSMSIRLSSSPLCCRVFFLRHLASEKEVFFANSFALPPPYHSAIVWLSRTATGNFCRNEYNATGLCNRQSCPLANSRYATVREQNGVIYLFVKTPERAHMPAKMWEKIKLSKNYAQALEQIDKELIYWPNFSVHKCKQRLTKITQYLIKMRKLKLKADERPKLVGIKKKLDRRESRREVKAEAAARLDKAIEKELLDRLKSHAYGDAPLNVHEDVWKEILEGEKGELEVDSDQTDEDDSQSEEEEEEDEDEMEREYISDQSEDEEDMEDMFEKEYEVSHQEEREKNMCYAVGSVLLRM</sequence>
<feature type="compositionally biased region" description="Basic and acidic residues" evidence="4">
    <location>
        <begin position="297"/>
        <end position="310"/>
    </location>
</feature>
<keyword evidence="7" id="KW-1185">Reference proteome</keyword>
<dbReference type="GO" id="GO:0005730">
    <property type="term" value="C:nucleolus"/>
    <property type="evidence" value="ECO:0007669"/>
    <property type="project" value="TreeGrafter"/>
</dbReference>
<keyword evidence="3" id="KW-0539">Nucleus</keyword>
<comment type="similarity">
    <text evidence="2">Belongs to the MAK16 family.</text>
</comment>
<dbReference type="Gene3D" id="3.30.390.110">
    <property type="match status" value="1"/>
</dbReference>
<feature type="compositionally biased region" description="Acidic residues" evidence="4">
    <location>
        <begin position="255"/>
        <end position="280"/>
    </location>
</feature>
<dbReference type="OrthoDB" id="10251342at2759"/>
<feature type="compositionally biased region" description="Acidic residues" evidence="4">
    <location>
        <begin position="287"/>
        <end position="296"/>
    </location>
</feature>
<dbReference type="Proteomes" id="UP000738359">
    <property type="component" value="Unassembled WGS sequence"/>
</dbReference>
<evidence type="ECO:0000259" key="5">
    <source>
        <dbReference type="Pfam" id="PF01778"/>
    </source>
</evidence>